<accession>A0AA96V992</accession>
<proteinExistence type="predicted"/>
<reference evidence="1 2" key="1">
    <citation type="submission" date="2023-07" db="EMBL/GenBank/DDBJ databases">
        <title>Closed genome sequence of Methanimicrococcus sp. Es2.</title>
        <authorList>
            <person name="Protasov E."/>
            <person name="Platt K."/>
            <person name="Reeh H."/>
            <person name="Poehlein A."/>
            <person name="Daniel R."/>
            <person name="Brune A."/>
        </authorList>
    </citation>
    <scope>NUCLEOTIDE SEQUENCE [LARGE SCALE GENOMIC DNA]</scope>
    <source>
        <strain evidence="1 2">Es2</strain>
    </source>
</reference>
<gene>
    <name evidence="1" type="ORF">MmiEs2_13400</name>
</gene>
<dbReference type="AlphaFoldDB" id="A0AA96V992"/>
<sequence>MHCFTEQNCKISAVRNLFQCLMKAHLFWNKLKKTKKMIEKSRINVCKKRSKIKIFIKLKEK</sequence>
<dbReference type="Proteomes" id="UP001302662">
    <property type="component" value="Chromosome"/>
</dbReference>
<dbReference type="KEGG" id="mees:MmiEs2_13400"/>
<evidence type="ECO:0000313" key="1">
    <source>
        <dbReference type="EMBL" id="WNY29124.1"/>
    </source>
</evidence>
<protein>
    <submittedName>
        <fullName evidence="1">Uncharacterized protein</fullName>
    </submittedName>
</protein>
<keyword evidence="2" id="KW-1185">Reference proteome</keyword>
<name>A0AA96V992_9EURY</name>
<evidence type="ECO:0000313" key="2">
    <source>
        <dbReference type="Proteomes" id="UP001302662"/>
    </source>
</evidence>
<organism evidence="1 2">
    <name type="scientific">Methanimicrococcus stummii</name>
    <dbReference type="NCBI Taxonomy" id="3028294"/>
    <lineage>
        <taxon>Archaea</taxon>
        <taxon>Methanobacteriati</taxon>
        <taxon>Methanobacteriota</taxon>
        <taxon>Stenosarchaea group</taxon>
        <taxon>Methanomicrobia</taxon>
        <taxon>Methanosarcinales</taxon>
        <taxon>Methanosarcinaceae</taxon>
        <taxon>Methanimicrococcus</taxon>
    </lineage>
</organism>
<dbReference type="EMBL" id="CP131062">
    <property type="protein sequence ID" value="WNY29124.1"/>
    <property type="molecule type" value="Genomic_DNA"/>
</dbReference>